<evidence type="ECO:0000313" key="2">
    <source>
        <dbReference type="Proteomes" id="UP000663992"/>
    </source>
</evidence>
<reference evidence="1 2" key="1">
    <citation type="submission" date="2021-03" db="EMBL/GenBank/DDBJ databases">
        <title>novel species isolated from a fishpond in China.</title>
        <authorList>
            <person name="Lu H."/>
            <person name="Cai Z."/>
        </authorList>
    </citation>
    <scope>NUCLEOTIDE SEQUENCE [LARGE SCALE GENOMIC DNA]</scope>
    <source>
        <strain evidence="1 2">Y57</strain>
    </source>
</reference>
<accession>A0ABS3CYM0</accession>
<dbReference type="EMBL" id="JAFKCS010000019">
    <property type="protein sequence ID" value="MBN7821486.1"/>
    <property type="molecule type" value="Genomic_DNA"/>
</dbReference>
<sequence>MQSILDKLKDNMQILYRRALDADQTLAKLHQQGQGKFQQIFADDAGFKVQSKRFGPYVEELAKDIVTLEGLTGSSSFESELAVVVKKMEQLFNTLSGLKESLKG</sequence>
<organism evidence="1 2">
    <name type="scientific">Bowmanella yangjiangensis</name>
    <dbReference type="NCBI Taxonomy" id="2811230"/>
    <lineage>
        <taxon>Bacteria</taxon>
        <taxon>Pseudomonadati</taxon>
        <taxon>Pseudomonadota</taxon>
        <taxon>Gammaproteobacteria</taxon>
        <taxon>Alteromonadales</taxon>
        <taxon>Alteromonadaceae</taxon>
        <taxon>Bowmanella</taxon>
    </lineage>
</organism>
<name>A0ABS3CYM0_9ALTE</name>
<gene>
    <name evidence="1" type="ORF">J0A65_16570</name>
</gene>
<dbReference type="RefSeq" id="WP_206595435.1">
    <property type="nucleotide sequence ID" value="NZ_JAFKCS010000019.1"/>
</dbReference>
<comment type="caution">
    <text evidence="1">The sequence shown here is derived from an EMBL/GenBank/DDBJ whole genome shotgun (WGS) entry which is preliminary data.</text>
</comment>
<evidence type="ECO:0000313" key="1">
    <source>
        <dbReference type="EMBL" id="MBN7821486.1"/>
    </source>
</evidence>
<dbReference type="Proteomes" id="UP000663992">
    <property type="component" value="Unassembled WGS sequence"/>
</dbReference>
<keyword evidence="2" id="KW-1185">Reference proteome</keyword>
<proteinExistence type="predicted"/>
<protein>
    <recommendedName>
        <fullName evidence="3">Prephenate dehydrogenase</fullName>
    </recommendedName>
</protein>
<evidence type="ECO:0008006" key="3">
    <source>
        <dbReference type="Google" id="ProtNLM"/>
    </source>
</evidence>